<dbReference type="CDD" id="cd06170">
    <property type="entry name" value="LuxR_C_like"/>
    <property type="match status" value="1"/>
</dbReference>
<sequence length="556" mass="58703">MPTAPDDQLAAGGRALTSGDWLAAKEAFAAALAAAGESPEALVGLAEAHWWRGELAASTGYRERAYALLARQGDVAAAAFVAWQLSLDYRDGLHNPAAGQGWAARARRLVDEHDLAPLRGWVTLLDAHYAVDAVECERLAGRALELARERGDADLELCALSQCGAALVDQGRVVDGVRMLDEAMAGSLGGEGNRLDPVVFTSCNTLAACTSCGDFTRAVQWLRATDRFAQRYGSPYLRADCRIHYAAMLVAIGDWPQAEAELSTAVTLAGAELPALHGDALAGLAGLRLAQGQWEEAARLVAGLQERPSAAAAIGEIHLRQGRPESARTVLQRGLTAIGPDRLRAVALRELLGQALLACEEVAAARQHAAAMVELGAGRECAVAAAYGERLSGRADAAAGQFDDAGAHLERSLAGFVALGMPYEAARTRLLLGESLRSRRPQAAIDEGRAALAALDGLGARSEADVAAALLRELGVPAPRAIDPPGQALTRREQEVLDLLGQGMSNPEIAERLYLSRKTVEHHVARVLSKLGLRSRAEAAAEAVRRRLTASRRGGN</sequence>
<keyword evidence="4" id="KW-1185">Reference proteome</keyword>
<dbReference type="Gene3D" id="1.10.10.10">
    <property type="entry name" value="Winged helix-like DNA-binding domain superfamily/Winged helix DNA-binding domain"/>
    <property type="match status" value="1"/>
</dbReference>
<dbReference type="PROSITE" id="PS00622">
    <property type="entry name" value="HTH_LUXR_1"/>
    <property type="match status" value="1"/>
</dbReference>
<dbReference type="PRINTS" id="PR00038">
    <property type="entry name" value="HTHLUXR"/>
</dbReference>
<dbReference type="PANTHER" id="PTHR43214:SF43">
    <property type="entry name" value="TWO-COMPONENT RESPONSE REGULATOR"/>
    <property type="match status" value="1"/>
</dbReference>
<dbReference type="InterPro" id="IPR011990">
    <property type="entry name" value="TPR-like_helical_dom_sf"/>
</dbReference>
<reference evidence="3" key="1">
    <citation type="submission" date="2021-02" db="EMBL/GenBank/DDBJ databases">
        <title>Natrosporangium hydrolyticum gen. nov., sp. nov, a haloalkaliphilic actinobacterium from a soda solonchak soil.</title>
        <authorList>
            <person name="Sorokin D.Y."/>
            <person name="Khijniak T.V."/>
            <person name="Zakharycheva A.P."/>
            <person name="Boueva O.V."/>
            <person name="Ariskina E.V."/>
            <person name="Hahnke R.L."/>
            <person name="Bunk B."/>
            <person name="Sproer C."/>
            <person name="Schumann P."/>
            <person name="Evtushenko L.I."/>
            <person name="Kublanov I.V."/>
        </authorList>
    </citation>
    <scope>NUCLEOTIDE SEQUENCE</scope>
    <source>
        <strain evidence="3">DSM 106523</strain>
    </source>
</reference>
<dbReference type="EMBL" id="CP070499">
    <property type="protein sequence ID" value="QSB14217.1"/>
    <property type="molecule type" value="Genomic_DNA"/>
</dbReference>
<evidence type="ECO:0000259" key="2">
    <source>
        <dbReference type="PROSITE" id="PS50043"/>
    </source>
</evidence>
<feature type="domain" description="HTH luxR-type" evidence="2">
    <location>
        <begin position="482"/>
        <end position="547"/>
    </location>
</feature>
<gene>
    <name evidence="3" type="ORF">JQS43_22315</name>
</gene>
<evidence type="ECO:0000256" key="1">
    <source>
        <dbReference type="ARBA" id="ARBA00023125"/>
    </source>
</evidence>
<dbReference type="SUPFAM" id="SSF46894">
    <property type="entry name" value="C-terminal effector domain of the bipartite response regulators"/>
    <property type="match status" value="1"/>
</dbReference>
<dbReference type="Proteomes" id="UP000662857">
    <property type="component" value="Chromosome"/>
</dbReference>
<protein>
    <recommendedName>
        <fullName evidence="2">HTH luxR-type domain-containing protein</fullName>
    </recommendedName>
</protein>
<name>A0A895Y905_9ACTN</name>
<keyword evidence="1" id="KW-0238">DNA-binding</keyword>
<dbReference type="InterPro" id="IPR016032">
    <property type="entry name" value="Sig_transdc_resp-reg_C-effctor"/>
</dbReference>
<evidence type="ECO:0000313" key="3">
    <source>
        <dbReference type="EMBL" id="QSB14217.1"/>
    </source>
</evidence>
<dbReference type="Pfam" id="PF00196">
    <property type="entry name" value="GerE"/>
    <property type="match status" value="1"/>
</dbReference>
<dbReference type="PANTHER" id="PTHR43214">
    <property type="entry name" value="TWO-COMPONENT RESPONSE REGULATOR"/>
    <property type="match status" value="1"/>
</dbReference>
<dbReference type="SUPFAM" id="SSF48452">
    <property type="entry name" value="TPR-like"/>
    <property type="match status" value="1"/>
</dbReference>
<dbReference type="GO" id="GO:0006355">
    <property type="term" value="P:regulation of DNA-templated transcription"/>
    <property type="evidence" value="ECO:0007669"/>
    <property type="project" value="InterPro"/>
</dbReference>
<organism evidence="3 4">
    <name type="scientific">Natronosporangium hydrolyticum</name>
    <dbReference type="NCBI Taxonomy" id="2811111"/>
    <lineage>
        <taxon>Bacteria</taxon>
        <taxon>Bacillati</taxon>
        <taxon>Actinomycetota</taxon>
        <taxon>Actinomycetes</taxon>
        <taxon>Micromonosporales</taxon>
        <taxon>Micromonosporaceae</taxon>
        <taxon>Natronosporangium</taxon>
    </lineage>
</organism>
<dbReference type="AlphaFoldDB" id="A0A895Y905"/>
<dbReference type="PROSITE" id="PS50043">
    <property type="entry name" value="HTH_LUXR_2"/>
    <property type="match status" value="1"/>
</dbReference>
<dbReference type="GO" id="GO:0003677">
    <property type="term" value="F:DNA binding"/>
    <property type="evidence" value="ECO:0007669"/>
    <property type="project" value="UniProtKB-KW"/>
</dbReference>
<dbReference type="InterPro" id="IPR039420">
    <property type="entry name" value="WalR-like"/>
</dbReference>
<proteinExistence type="predicted"/>
<dbReference type="InterPro" id="IPR036388">
    <property type="entry name" value="WH-like_DNA-bd_sf"/>
</dbReference>
<dbReference type="Gene3D" id="1.25.40.10">
    <property type="entry name" value="Tetratricopeptide repeat domain"/>
    <property type="match status" value="2"/>
</dbReference>
<dbReference type="SMART" id="SM00421">
    <property type="entry name" value="HTH_LUXR"/>
    <property type="match status" value="1"/>
</dbReference>
<dbReference type="RefSeq" id="WP_239676337.1">
    <property type="nucleotide sequence ID" value="NZ_CP070499.1"/>
</dbReference>
<dbReference type="KEGG" id="nhy:JQS43_22315"/>
<dbReference type="InterPro" id="IPR000792">
    <property type="entry name" value="Tscrpt_reg_LuxR_C"/>
</dbReference>
<evidence type="ECO:0000313" key="4">
    <source>
        <dbReference type="Proteomes" id="UP000662857"/>
    </source>
</evidence>
<accession>A0A895Y905</accession>